<dbReference type="HAMAP" id="MF_00235">
    <property type="entry name" value="Adenylate_kinase_Adk"/>
    <property type="match status" value="1"/>
</dbReference>
<evidence type="ECO:0000256" key="2">
    <source>
        <dbReference type="ARBA" id="ARBA00022741"/>
    </source>
</evidence>
<feature type="binding site" evidence="6">
    <location>
        <begin position="165"/>
        <end position="167"/>
    </location>
    <ligand>
        <name>AMP</name>
        <dbReference type="ChEBI" id="CHEBI:456215"/>
    </ligand>
</feature>
<accession>A0A1A6AEY4</accession>
<proteinExistence type="inferred from homology"/>
<dbReference type="InterPro" id="IPR028587">
    <property type="entry name" value="AK2"/>
</dbReference>
<dbReference type="CDD" id="cd01428">
    <property type="entry name" value="ADK"/>
    <property type="match status" value="1"/>
</dbReference>
<dbReference type="GO" id="GO:0005758">
    <property type="term" value="C:mitochondrial intermembrane space"/>
    <property type="evidence" value="ECO:0007669"/>
    <property type="project" value="UniProtKB-SubCell"/>
</dbReference>
<reference evidence="9" key="1">
    <citation type="submission" date="2013-07" db="EMBL/GenBank/DDBJ databases">
        <title>The Genome Sequence of Cryptococcus dejecticola CBS10117.</title>
        <authorList>
            <consortium name="The Broad Institute Genome Sequencing Platform"/>
            <person name="Cuomo C."/>
            <person name="Litvintseva A."/>
            <person name="Chen Y."/>
            <person name="Heitman J."/>
            <person name="Sun S."/>
            <person name="Springer D."/>
            <person name="Dromer F."/>
            <person name="Young S.K."/>
            <person name="Zeng Q."/>
            <person name="Gargeya S."/>
            <person name="Fitzgerald M."/>
            <person name="Abouelleil A."/>
            <person name="Alvarado L."/>
            <person name="Berlin A.M."/>
            <person name="Chapman S.B."/>
            <person name="Dewar J."/>
            <person name="Goldberg J."/>
            <person name="Griggs A."/>
            <person name="Gujja S."/>
            <person name="Hansen M."/>
            <person name="Howarth C."/>
            <person name="Imamovic A."/>
            <person name="Larimer J."/>
            <person name="McCowan C."/>
            <person name="Murphy C."/>
            <person name="Pearson M."/>
            <person name="Priest M."/>
            <person name="Roberts A."/>
            <person name="Saif S."/>
            <person name="Shea T."/>
            <person name="Sykes S."/>
            <person name="Wortman J."/>
            <person name="Nusbaum C."/>
            <person name="Birren B."/>
        </authorList>
    </citation>
    <scope>NUCLEOTIDE SEQUENCE [LARGE SCALE GENOMIC DNA]</scope>
    <source>
        <strain evidence="9">CBS 10117</strain>
    </source>
</reference>
<comment type="subunit">
    <text evidence="6">Monomer.</text>
</comment>
<dbReference type="GO" id="GO:0004017">
    <property type="term" value="F:AMP kinase activity"/>
    <property type="evidence" value="ECO:0007669"/>
    <property type="project" value="UniProtKB-UniRule"/>
</dbReference>
<name>A0A1A6AEY4_9TREE</name>
<feature type="region of interest" description="NMPbind" evidence="6">
    <location>
        <begin position="138"/>
        <end position="167"/>
    </location>
</feature>
<dbReference type="InterPro" id="IPR033690">
    <property type="entry name" value="Adenylat_kinase_CS"/>
</dbReference>
<dbReference type="InterPro" id="IPR000850">
    <property type="entry name" value="Adenylat/UMP-CMP_kin"/>
</dbReference>
<feature type="region of interest" description="LID" evidence="6">
    <location>
        <begin position="235"/>
        <end position="272"/>
    </location>
</feature>
<dbReference type="PANTHER" id="PTHR23359">
    <property type="entry name" value="NUCLEOTIDE KINASE"/>
    <property type="match status" value="1"/>
</dbReference>
<dbReference type="STRING" id="1296121.A0A1A6AEY4"/>
<dbReference type="Gene3D" id="3.40.50.300">
    <property type="entry name" value="P-loop containing nucleotide triphosphate hydrolases"/>
    <property type="match status" value="1"/>
</dbReference>
<evidence type="ECO:0000256" key="5">
    <source>
        <dbReference type="ARBA" id="ARBA00023128"/>
    </source>
</evidence>
<dbReference type="GO" id="GO:0005524">
    <property type="term" value="F:ATP binding"/>
    <property type="evidence" value="ECO:0007669"/>
    <property type="project" value="UniProtKB-KW"/>
</dbReference>
<keyword evidence="6" id="KW-0963">Cytoplasm</keyword>
<comment type="catalytic activity">
    <reaction evidence="6">
        <text>AMP + ATP = 2 ADP</text>
        <dbReference type="Rhea" id="RHEA:12973"/>
        <dbReference type="ChEBI" id="CHEBI:30616"/>
        <dbReference type="ChEBI" id="CHEBI:456215"/>
        <dbReference type="ChEBI" id="CHEBI:456216"/>
        <dbReference type="EC" id="2.7.4.3"/>
    </reaction>
</comment>
<feature type="binding site" evidence="6">
    <location>
        <position position="144"/>
    </location>
    <ligand>
        <name>AMP</name>
        <dbReference type="ChEBI" id="CHEBI:456215"/>
    </ligand>
</feature>
<dbReference type="OrthoDB" id="439792at2759"/>
<feature type="binding site" evidence="6">
    <location>
        <begin position="194"/>
        <end position="197"/>
    </location>
    <ligand>
        <name>AMP</name>
        <dbReference type="ChEBI" id="CHEBI:456215"/>
    </ligand>
</feature>
<keyword evidence="1 6" id="KW-0808">Transferase</keyword>
<evidence type="ECO:0000259" key="8">
    <source>
        <dbReference type="Pfam" id="PF05191"/>
    </source>
</evidence>
<dbReference type="InterPro" id="IPR027417">
    <property type="entry name" value="P-loop_NTPase"/>
</dbReference>
<dbReference type="EMBL" id="KI894027">
    <property type="protein sequence ID" value="OBR88637.1"/>
    <property type="molecule type" value="Genomic_DNA"/>
</dbReference>
<feature type="binding site" evidence="6">
    <location>
        <begin position="245"/>
        <end position="246"/>
    </location>
    <ligand>
        <name>ATP</name>
        <dbReference type="ChEBI" id="CHEBI:30616"/>
    </ligand>
</feature>
<dbReference type="Pfam" id="PF05191">
    <property type="entry name" value="ADK_lid"/>
    <property type="match status" value="1"/>
</dbReference>
<comment type="caution">
    <text evidence="6">Lacks conserved residue(s) required for the propagation of feature annotation.</text>
</comment>
<keyword evidence="3 6" id="KW-0418">Kinase</keyword>
<evidence type="ECO:0000256" key="1">
    <source>
        <dbReference type="ARBA" id="ARBA00022679"/>
    </source>
</evidence>
<evidence type="ECO:0000256" key="4">
    <source>
        <dbReference type="ARBA" id="ARBA00022840"/>
    </source>
</evidence>
<dbReference type="FunFam" id="3.40.50.300:FF:000106">
    <property type="entry name" value="Adenylate kinase mitochondrial"/>
    <property type="match status" value="1"/>
</dbReference>
<gene>
    <name evidence="6" type="primary">ADK1</name>
    <name evidence="9" type="ORF">I303_00454</name>
</gene>
<dbReference type="GO" id="GO:0046033">
    <property type="term" value="P:AMP metabolic process"/>
    <property type="evidence" value="ECO:0007669"/>
    <property type="project" value="UniProtKB-UniRule"/>
</dbReference>
<keyword evidence="4 6" id="KW-0067">ATP-binding</keyword>
<organism evidence="9">
    <name type="scientific">Kwoniella dejecticola CBS 10117</name>
    <dbReference type="NCBI Taxonomy" id="1296121"/>
    <lineage>
        <taxon>Eukaryota</taxon>
        <taxon>Fungi</taxon>
        <taxon>Dikarya</taxon>
        <taxon>Basidiomycota</taxon>
        <taxon>Agaricomycotina</taxon>
        <taxon>Tremellomycetes</taxon>
        <taxon>Tremellales</taxon>
        <taxon>Cryptococcaceae</taxon>
        <taxon>Kwoniella</taxon>
    </lineage>
</organism>
<keyword evidence="5 6" id="KW-0496">Mitochondrion</keyword>
<dbReference type="InterPro" id="IPR006259">
    <property type="entry name" value="Adenyl_kin_sub"/>
</dbReference>
<dbReference type="InterPro" id="IPR007862">
    <property type="entry name" value="Adenylate_kinase_lid-dom"/>
</dbReference>
<evidence type="ECO:0000256" key="6">
    <source>
        <dbReference type="HAMAP-Rule" id="MF_03168"/>
    </source>
</evidence>
<feature type="binding site" evidence="6">
    <location>
        <position position="139"/>
    </location>
    <ligand>
        <name>AMP</name>
        <dbReference type="ChEBI" id="CHEBI:456215"/>
    </ligand>
</feature>
<dbReference type="VEuPathDB" id="FungiDB:I303_00454"/>
<dbReference type="SUPFAM" id="SSF52540">
    <property type="entry name" value="P-loop containing nucleoside triphosphate hydrolases"/>
    <property type="match status" value="1"/>
</dbReference>
<feature type="compositionally biased region" description="Basic and acidic residues" evidence="7">
    <location>
        <begin position="246"/>
        <end position="258"/>
    </location>
</feature>
<evidence type="ECO:0000256" key="3">
    <source>
        <dbReference type="ARBA" id="ARBA00022777"/>
    </source>
</evidence>
<feature type="region of interest" description="Disordered" evidence="7">
    <location>
        <begin position="244"/>
        <end position="266"/>
    </location>
</feature>
<dbReference type="NCBIfam" id="TIGR01351">
    <property type="entry name" value="adk"/>
    <property type="match status" value="1"/>
</dbReference>
<protein>
    <recommendedName>
        <fullName evidence="6">Adenylate kinase</fullName>
        <ecNumber evidence="6">2.7.4.3</ecNumber>
    </recommendedName>
    <alternativeName>
        <fullName evidence="6">ATP-AMP transphosphorylase</fullName>
    </alternativeName>
    <alternativeName>
        <fullName evidence="6">ATP:AMP phosphotransferase</fullName>
    </alternativeName>
    <alternativeName>
        <fullName evidence="6">Adenylate kinase cytosolic and mitochondrial</fullName>
    </alternativeName>
    <alternativeName>
        <fullName evidence="6">Adenylate monophosphate kinase</fullName>
    </alternativeName>
</protein>
<dbReference type="Pfam" id="PF00406">
    <property type="entry name" value="ADK"/>
    <property type="match status" value="1"/>
</dbReference>
<feature type="binding site" evidence="6">
    <location>
        <position position="269"/>
    </location>
    <ligand>
        <name>AMP</name>
        <dbReference type="ChEBI" id="CHEBI:456215"/>
    </ligand>
</feature>
<feature type="binding site" evidence="6">
    <location>
        <position position="201"/>
    </location>
    <ligand>
        <name>AMP</name>
        <dbReference type="ChEBI" id="CHEBI:456215"/>
    </ligand>
</feature>
<dbReference type="PROSITE" id="PS00113">
    <property type="entry name" value="ADENYLATE_KINASE"/>
    <property type="match status" value="1"/>
</dbReference>
<comment type="similarity">
    <text evidence="6">Belongs to the adenylate kinase family. AK2 subfamily.</text>
</comment>
<evidence type="ECO:0000256" key="7">
    <source>
        <dbReference type="SAM" id="MobiDB-lite"/>
    </source>
</evidence>
<comment type="subcellular location">
    <subcellularLocation>
        <location evidence="6">Cytoplasm</location>
        <location evidence="6">Cytosol</location>
    </subcellularLocation>
    <subcellularLocation>
        <location evidence="6">Mitochondrion intermembrane space</location>
    </subcellularLocation>
    <text evidence="6">Predominantly mitochondrial.</text>
</comment>
<dbReference type="HAMAP" id="MF_03168">
    <property type="entry name" value="Adenylate_kinase_AK2"/>
    <property type="match status" value="1"/>
</dbReference>
<dbReference type="GO" id="GO:0005829">
    <property type="term" value="C:cytosol"/>
    <property type="evidence" value="ECO:0007669"/>
    <property type="project" value="UniProtKB-SubCell"/>
</dbReference>
<dbReference type="NCBIfam" id="NF001381">
    <property type="entry name" value="PRK00279.1-3"/>
    <property type="match status" value="1"/>
</dbReference>
<feature type="binding site" evidence="6">
    <location>
        <position position="280"/>
    </location>
    <ligand>
        <name>AMP</name>
        <dbReference type="ChEBI" id="CHEBI:456215"/>
    </ligand>
</feature>
<evidence type="ECO:0000313" key="9">
    <source>
        <dbReference type="EMBL" id="OBR88637.1"/>
    </source>
</evidence>
<dbReference type="PRINTS" id="PR00094">
    <property type="entry name" value="ADENYLTKNASE"/>
</dbReference>
<dbReference type="AlphaFoldDB" id="A0A1A6AEY4"/>
<dbReference type="EC" id="2.7.4.3" evidence="6"/>
<dbReference type="GO" id="GO:0046034">
    <property type="term" value="P:ATP metabolic process"/>
    <property type="evidence" value="ECO:0007669"/>
    <property type="project" value="UniProtKB-UniRule"/>
</dbReference>
<comment type="function">
    <text evidence="6">Catalyzes the reversible transfer of the terminal phosphate group between ATP and AMP. Plays an important role in cellular energy homeostasis and in adenine nucleotide metabolism. Adenylate kinase activity is critical for regulation of the phosphate utilization and the AMP de novo biosynthesis pathways.</text>
</comment>
<feature type="domain" description="Adenylate kinase active site lid" evidence="8">
    <location>
        <begin position="236"/>
        <end position="271"/>
    </location>
</feature>
<feature type="binding site" evidence="6">
    <location>
        <position position="236"/>
    </location>
    <ligand>
        <name>ATP</name>
        <dbReference type="ChEBI" id="CHEBI:30616"/>
    </ligand>
</feature>
<keyword evidence="2 6" id="KW-0547">Nucleotide-binding</keyword>
<comment type="domain">
    <text evidence="6">Consists of three domains, a large central CORE domain and two small peripheral domains, NMPbind and LID, which undergo movements during catalysis. The LID domain closes over the site of phosphoryl transfer upon ATP binding. Assembling and dissambling the active center during each catalytic cycle provides an effective means to prevent ATP hydrolysis.</text>
</comment>
<dbReference type="GO" id="GO:0006172">
    <property type="term" value="P:ADP biosynthetic process"/>
    <property type="evidence" value="ECO:0007669"/>
    <property type="project" value="UniProtKB-UniRule"/>
</dbReference>
<feature type="binding site" evidence="6">
    <location>
        <position position="308"/>
    </location>
    <ligand>
        <name>ATP</name>
        <dbReference type="ChEBI" id="CHEBI:30616"/>
    </ligand>
</feature>
<sequence length="332" mass="35960">MASAAGSGSEVDYLKTLVSQLQDKIHQLENKTSTTVSSALDSAKSAVGLGPKDAPRMVLIGPPGAGESVLSFSFHFPYPFSKTPIIPPFSSSLILPFISLRFIARGIQSNDGFTLPLQTGKGTQAPNISGKYCICHLATGDMLRSQVAKQTELGKAAKKIMDQGGLVSDEIMIGMIKKELSENAECKNGFILDGFPRTVPQASKLDAVLKEGKQAIDHAIELKIPDALLISRITGRLVHPASGRSYHKEFNPPKKPMTDDQTGEPLIQRSDDNVETLKKRLSTYHQQTGPVVDYYKSTGVWTPVDAAQSPKLVWASIGKILEGTREGKMVRE</sequence>